<dbReference type="AlphaFoldDB" id="A0AAQ3N9E7"/>
<name>A0AAQ3N9E7_VIGMU</name>
<dbReference type="Proteomes" id="UP001374535">
    <property type="component" value="Chromosome 6"/>
</dbReference>
<keyword evidence="2" id="KW-1185">Reference proteome</keyword>
<sequence length="139" mass="15592">MHTASKESCNSQSLREYSLAMNFHLVGGQLNCLSRIYLLELNHASHCFEYPKLLDSEGGQILEASVIEDHSKTGSNNLVLKEDQFLQGYSLGDGYLKDPSWLEFPRACLILLELSHSIHCGTSLFPPILGQTNPLEWCH</sequence>
<accession>A0AAQ3N9E7</accession>
<evidence type="ECO:0000313" key="1">
    <source>
        <dbReference type="EMBL" id="WVZ04701.1"/>
    </source>
</evidence>
<organism evidence="1 2">
    <name type="scientific">Vigna mungo</name>
    <name type="common">Black gram</name>
    <name type="synonym">Phaseolus mungo</name>
    <dbReference type="NCBI Taxonomy" id="3915"/>
    <lineage>
        <taxon>Eukaryota</taxon>
        <taxon>Viridiplantae</taxon>
        <taxon>Streptophyta</taxon>
        <taxon>Embryophyta</taxon>
        <taxon>Tracheophyta</taxon>
        <taxon>Spermatophyta</taxon>
        <taxon>Magnoliopsida</taxon>
        <taxon>eudicotyledons</taxon>
        <taxon>Gunneridae</taxon>
        <taxon>Pentapetalae</taxon>
        <taxon>rosids</taxon>
        <taxon>fabids</taxon>
        <taxon>Fabales</taxon>
        <taxon>Fabaceae</taxon>
        <taxon>Papilionoideae</taxon>
        <taxon>50 kb inversion clade</taxon>
        <taxon>NPAAA clade</taxon>
        <taxon>indigoferoid/millettioid clade</taxon>
        <taxon>Phaseoleae</taxon>
        <taxon>Vigna</taxon>
    </lineage>
</organism>
<proteinExistence type="predicted"/>
<reference evidence="1 2" key="1">
    <citation type="journal article" date="2023" name="Life. Sci Alliance">
        <title>Evolutionary insights into 3D genome organization and epigenetic landscape of Vigna mungo.</title>
        <authorList>
            <person name="Junaid A."/>
            <person name="Singh B."/>
            <person name="Bhatia S."/>
        </authorList>
    </citation>
    <scope>NUCLEOTIDE SEQUENCE [LARGE SCALE GENOMIC DNA]</scope>
    <source>
        <strain evidence="1">Urdbean</strain>
    </source>
</reference>
<evidence type="ECO:0000313" key="2">
    <source>
        <dbReference type="Proteomes" id="UP001374535"/>
    </source>
</evidence>
<dbReference type="EMBL" id="CP144695">
    <property type="protein sequence ID" value="WVZ04701.1"/>
    <property type="molecule type" value="Genomic_DNA"/>
</dbReference>
<gene>
    <name evidence="1" type="ORF">V8G54_018047</name>
</gene>
<protein>
    <submittedName>
        <fullName evidence="1">Uncharacterized protein</fullName>
    </submittedName>
</protein>